<feature type="coiled-coil region" evidence="1">
    <location>
        <begin position="151"/>
        <end position="178"/>
    </location>
</feature>
<evidence type="ECO:0008006" key="5">
    <source>
        <dbReference type="Google" id="ProtNLM"/>
    </source>
</evidence>
<reference evidence="3" key="1">
    <citation type="submission" date="2023-08" db="EMBL/GenBank/DDBJ databases">
        <title>Reference Genome Resource for the Citrus Pathogen Phytophthora citrophthora.</title>
        <authorList>
            <person name="Moller H."/>
            <person name="Coetzee B."/>
            <person name="Rose L.J."/>
            <person name="Van Niekerk J.M."/>
        </authorList>
    </citation>
    <scope>NUCLEOTIDE SEQUENCE</scope>
    <source>
        <strain evidence="3">STE-U-9442</strain>
    </source>
</reference>
<proteinExistence type="predicted"/>
<organism evidence="3 4">
    <name type="scientific">Phytophthora citrophthora</name>
    <dbReference type="NCBI Taxonomy" id="4793"/>
    <lineage>
        <taxon>Eukaryota</taxon>
        <taxon>Sar</taxon>
        <taxon>Stramenopiles</taxon>
        <taxon>Oomycota</taxon>
        <taxon>Peronosporomycetes</taxon>
        <taxon>Peronosporales</taxon>
        <taxon>Peronosporaceae</taxon>
        <taxon>Phytophthora</taxon>
    </lineage>
</organism>
<feature type="region of interest" description="Disordered" evidence="2">
    <location>
        <begin position="26"/>
        <end position="76"/>
    </location>
</feature>
<evidence type="ECO:0000256" key="2">
    <source>
        <dbReference type="SAM" id="MobiDB-lite"/>
    </source>
</evidence>
<evidence type="ECO:0000313" key="3">
    <source>
        <dbReference type="EMBL" id="KAK1940720.1"/>
    </source>
</evidence>
<keyword evidence="4" id="KW-1185">Reference proteome</keyword>
<sequence>MLEEEFLLDESSVLAFLADCEMVTDAPPSPALSTPTQIDTLPSTWSDTFSSADTSSSISSSSSPERPAEAKKTWRQRRKEEVLHLREVAKLLSAELEQLKMAAGVRSTLPHTGTTYHRAVAKREHKTEASMIWEKIAERQSSLRLRSEEENAKLREAVTQHLQQAKSLQRTIKRKLREDSISSSMDLFRSNRLNTRGVTPPQDNKAVFDVLMAGLDDVYENVDGFFETMGMQKLPCPGRKNNTMESRRSRGVFVEFLDNYPLPFNVQETADAIWTPVDPWAKDNVHFVQVSVAHVELMEIGLINLMCFCILQNFAADRDTQMKSMSFSFFLEGMDFWVIQRCVKRKYVENGRVVFVSRTLIQPVYDGMSISLIETTRMVLKPGELSALGPSTVMQTHREATIHGDLSVVDAEKYPSIDVGLKTWETGITNHNNRVEDQLVRAMS</sequence>
<name>A0AAD9GLI0_9STRA</name>
<feature type="compositionally biased region" description="Polar residues" evidence="2">
    <location>
        <begin position="31"/>
        <end position="42"/>
    </location>
</feature>
<accession>A0AAD9GLI0</accession>
<dbReference type="PANTHER" id="PTHR35796">
    <property type="entry name" value="HYPOTHETICAL CYTOSOLIC PROTEIN"/>
    <property type="match status" value="1"/>
</dbReference>
<dbReference type="PANTHER" id="PTHR35796:SF3">
    <property type="entry name" value="BHLH DOMAIN-CONTAINING PROTEIN"/>
    <property type="match status" value="1"/>
</dbReference>
<evidence type="ECO:0000313" key="4">
    <source>
        <dbReference type="Proteomes" id="UP001259832"/>
    </source>
</evidence>
<evidence type="ECO:0000256" key="1">
    <source>
        <dbReference type="SAM" id="Coils"/>
    </source>
</evidence>
<feature type="compositionally biased region" description="Basic and acidic residues" evidence="2">
    <location>
        <begin position="66"/>
        <end position="76"/>
    </location>
</feature>
<dbReference type="EMBL" id="JASMQC010000014">
    <property type="protein sequence ID" value="KAK1940720.1"/>
    <property type="molecule type" value="Genomic_DNA"/>
</dbReference>
<protein>
    <recommendedName>
        <fullName evidence="5">M96 mating-specific protein family</fullName>
    </recommendedName>
</protein>
<keyword evidence="1" id="KW-0175">Coiled coil</keyword>
<comment type="caution">
    <text evidence="3">The sequence shown here is derived from an EMBL/GenBank/DDBJ whole genome shotgun (WGS) entry which is preliminary data.</text>
</comment>
<dbReference type="Proteomes" id="UP001259832">
    <property type="component" value="Unassembled WGS sequence"/>
</dbReference>
<gene>
    <name evidence="3" type="ORF">P3T76_008171</name>
</gene>
<feature type="compositionally biased region" description="Low complexity" evidence="2">
    <location>
        <begin position="43"/>
        <end position="63"/>
    </location>
</feature>
<dbReference type="AlphaFoldDB" id="A0AAD9GLI0"/>